<sequence>MSKCQCGYENSNNAVFCMSCGSIVDDHPLAIKKPCKRVKKDQSFFRIFAARMVKRFCRI</sequence>
<dbReference type="EMBL" id="JRPK02000028">
    <property type="protein sequence ID" value="TLD96695.1"/>
    <property type="molecule type" value="Genomic_DNA"/>
</dbReference>
<reference evidence="2 3" key="1">
    <citation type="journal article" date="2014" name="Genome Announc.">
        <title>Draft genome sequences of eight enterohepatic helicobacter species isolated from both laboratory and wild rodents.</title>
        <authorList>
            <person name="Sheh A."/>
            <person name="Shen Z."/>
            <person name="Fox J.G."/>
        </authorList>
    </citation>
    <scope>NUCLEOTIDE SEQUENCE [LARGE SCALE GENOMIC DNA]</scope>
    <source>
        <strain evidence="2 3">ATCC 49310</strain>
    </source>
</reference>
<dbReference type="Proteomes" id="UP000029861">
    <property type="component" value="Unassembled WGS sequence"/>
</dbReference>
<dbReference type="InterPro" id="IPR026870">
    <property type="entry name" value="Zinc_ribbon_dom"/>
</dbReference>
<dbReference type="Pfam" id="PF13240">
    <property type="entry name" value="Zn_Ribbon_1"/>
    <property type="match status" value="1"/>
</dbReference>
<dbReference type="AlphaFoldDB" id="A0A4U8TA66"/>
<dbReference type="RefSeq" id="WP_034319684.1">
    <property type="nucleotide sequence ID" value="NZ_FZNF01000003.1"/>
</dbReference>
<organism evidence="2 3">
    <name type="scientific">Helicobacter trogontum</name>
    <dbReference type="NCBI Taxonomy" id="50960"/>
    <lineage>
        <taxon>Bacteria</taxon>
        <taxon>Pseudomonadati</taxon>
        <taxon>Campylobacterota</taxon>
        <taxon>Epsilonproteobacteria</taxon>
        <taxon>Campylobacterales</taxon>
        <taxon>Helicobacteraceae</taxon>
        <taxon>Helicobacter</taxon>
    </lineage>
</organism>
<proteinExistence type="predicted"/>
<evidence type="ECO:0000313" key="2">
    <source>
        <dbReference type="EMBL" id="TLD96695.1"/>
    </source>
</evidence>
<feature type="domain" description="Zinc-ribbon" evidence="1">
    <location>
        <begin position="5"/>
        <end position="22"/>
    </location>
</feature>
<accession>A0A4U8TA66</accession>
<gene>
    <name evidence="2" type="ORF">LS80_007740</name>
</gene>
<protein>
    <submittedName>
        <fullName evidence="2">Zinc-ribbon domain-containing protein</fullName>
    </submittedName>
</protein>
<name>A0A4U8TA66_9HELI</name>
<evidence type="ECO:0000259" key="1">
    <source>
        <dbReference type="Pfam" id="PF13240"/>
    </source>
</evidence>
<comment type="caution">
    <text evidence="2">The sequence shown here is derived from an EMBL/GenBank/DDBJ whole genome shotgun (WGS) entry which is preliminary data.</text>
</comment>
<evidence type="ECO:0000313" key="3">
    <source>
        <dbReference type="Proteomes" id="UP000029861"/>
    </source>
</evidence>